<dbReference type="Proteomes" id="UP001596250">
    <property type="component" value="Unassembled WGS sequence"/>
</dbReference>
<dbReference type="RefSeq" id="WP_379893709.1">
    <property type="nucleotide sequence ID" value="NZ_JBHSQV010000050.1"/>
</dbReference>
<comment type="caution">
    <text evidence="2">The sequence shown here is derived from an EMBL/GenBank/DDBJ whole genome shotgun (WGS) entry which is preliminary data.</text>
</comment>
<keyword evidence="1" id="KW-0732">Signal</keyword>
<evidence type="ECO:0000256" key="1">
    <source>
        <dbReference type="SAM" id="SignalP"/>
    </source>
</evidence>
<reference evidence="3" key="1">
    <citation type="journal article" date="2019" name="Int. J. Syst. Evol. Microbiol.">
        <title>The Global Catalogue of Microorganisms (GCM) 10K type strain sequencing project: providing services to taxonomists for standard genome sequencing and annotation.</title>
        <authorList>
            <consortium name="The Broad Institute Genomics Platform"/>
            <consortium name="The Broad Institute Genome Sequencing Center for Infectious Disease"/>
            <person name="Wu L."/>
            <person name="Ma J."/>
        </authorList>
    </citation>
    <scope>NUCLEOTIDE SEQUENCE [LARGE SCALE GENOMIC DNA]</scope>
    <source>
        <strain evidence="3">CCM 8749</strain>
    </source>
</reference>
<keyword evidence="3" id="KW-1185">Reference proteome</keyword>
<evidence type="ECO:0000313" key="3">
    <source>
        <dbReference type="Proteomes" id="UP001596250"/>
    </source>
</evidence>
<sequence>MIFRFTGIILVFTLLCLSACSNNDNVYNVNNITANIEVVDKTKPERGEKGESWIHVIYLEGTNKKVMKLKVENKNIWNLIEINRSYTATFTQDNLGEYQLHEITPF</sequence>
<gene>
    <name evidence="2" type="ORF">ACFPXP_07975</name>
</gene>
<proteinExistence type="predicted"/>
<accession>A0ABW1IMS9</accession>
<feature type="signal peptide" evidence="1">
    <location>
        <begin position="1"/>
        <end position="23"/>
    </location>
</feature>
<name>A0ABW1IMS9_9BACL</name>
<protein>
    <submittedName>
        <fullName evidence="2">Uncharacterized protein</fullName>
    </submittedName>
</protein>
<evidence type="ECO:0000313" key="2">
    <source>
        <dbReference type="EMBL" id="MFC5986369.1"/>
    </source>
</evidence>
<feature type="chain" id="PRO_5047225845" evidence="1">
    <location>
        <begin position="24"/>
        <end position="106"/>
    </location>
</feature>
<organism evidence="2 3">
    <name type="scientific">Marinicrinis lubricantis</name>
    <dbReference type="NCBI Taxonomy" id="2086470"/>
    <lineage>
        <taxon>Bacteria</taxon>
        <taxon>Bacillati</taxon>
        <taxon>Bacillota</taxon>
        <taxon>Bacilli</taxon>
        <taxon>Bacillales</taxon>
        <taxon>Paenibacillaceae</taxon>
    </lineage>
</organism>
<dbReference type="EMBL" id="JBHSQV010000050">
    <property type="protein sequence ID" value="MFC5986369.1"/>
    <property type="molecule type" value="Genomic_DNA"/>
</dbReference>